<evidence type="ECO:0000313" key="1">
    <source>
        <dbReference type="EnsemblMetazoa" id="GPAI042647-PA"/>
    </source>
</evidence>
<protein>
    <submittedName>
        <fullName evidence="1">Uncharacterized protein</fullName>
    </submittedName>
</protein>
<sequence length="114" mass="12608">MHGAQNDDAARNTQTLRGRYISPTDQAMKSHRFEFPAIAIILTIIAQSTHGKSKIFKRKKCSVNLKCGADLVFFLPSKCISEKHACHVVKKTNVHGAVLSCNIDVFSLLLSLLI</sequence>
<proteinExistence type="predicted"/>
<reference evidence="2" key="1">
    <citation type="submission" date="2014-03" db="EMBL/GenBank/DDBJ databases">
        <authorList>
            <person name="Aksoy S."/>
            <person name="Warren W."/>
            <person name="Wilson R.K."/>
        </authorList>
    </citation>
    <scope>NUCLEOTIDE SEQUENCE [LARGE SCALE GENOMIC DNA]</scope>
    <source>
        <strain evidence="2">IAEA</strain>
    </source>
</reference>
<reference evidence="1" key="2">
    <citation type="submission" date="2020-05" db="UniProtKB">
        <authorList>
            <consortium name="EnsemblMetazoa"/>
        </authorList>
    </citation>
    <scope>IDENTIFICATION</scope>
    <source>
        <strain evidence="1">IAEA</strain>
    </source>
</reference>
<dbReference type="EnsemblMetazoa" id="GPAI042647-RA">
    <property type="protein sequence ID" value="GPAI042647-PA"/>
    <property type="gene ID" value="GPAI042647"/>
</dbReference>
<name>A0A1B0ADZ0_GLOPL</name>
<keyword evidence="2" id="KW-1185">Reference proteome</keyword>
<evidence type="ECO:0000313" key="2">
    <source>
        <dbReference type="Proteomes" id="UP000092445"/>
    </source>
</evidence>
<accession>A0A1B0ADZ0</accession>
<dbReference type="Proteomes" id="UP000092445">
    <property type="component" value="Unassembled WGS sequence"/>
</dbReference>
<dbReference type="VEuPathDB" id="VectorBase:GPAI042647"/>
<organism evidence="1 2">
    <name type="scientific">Glossina pallidipes</name>
    <name type="common">Tsetse fly</name>
    <dbReference type="NCBI Taxonomy" id="7398"/>
    <lineage>
        <taxon>Eukaryota</taxon>
        <taxon>Metazoa</taxon>
        <taxon>Ecdysozoa</taxon>
        <taxon>Arthropoda</taxon>
        <taxon>Hexapoda</taxon>
        <taxon>Insecta</taxon>
        <taxon>Pterygota</taxon>
        <taxon>Neoptera</taxon>
        <taxon>Endopterygota</taxon>
        <taxon>Diptera</taxon>
        <taxon>Brachycera</taxon>
        <taxon>Muscomorpha</taxon>
        <taxon>Hippoboscoidea</taxon>
        <taxon>Glossinidae</taxon>
        <taxon>Glossina</taxon>
    </lineage>
</organism>
<dbReference type="AlphaFoldDB" id="A0A1B0ADZ0"/>